<sequence length="1254" mass="139536">MLISAKEISEWAASREAQGDLPKLVRRLIGECAKLRSLSMPAGGAVSEGGFDGELVSDEGNTWVPKGGSVWELSVESRPKTKAERDYNKRTSTVHEDVRKGLTYVAVTGRKWKGRKAWAQGKAALGEWAEVKAYDADDLELWLEQELSVQIWFAESLGIPTDALQSADAYWANWNRDVSPQISLEALVASRNREVARLFELIATRRDGGTIVIHADSSEEAVAFTCAALLLAKGEEKSRSVVVTGGAGWSAVAASTHVQIAIASETPLASKVRARKGLIAIIPIATGDSEAHFPGHRGLDFNPDICLQRSLPEDFRTALVEMGVDRGDAERLTIQCGRSWSVFRRQKNQNPAGRQPTWHDAKFEIVLTTMALAGAYVEKNATDQSLIESIAGVSYSTFAAEAERLIRQDDAPIIRINGVIKAKAPLELFKVNEAGISEEMFERFLTNVKTELGAKAPEFDLPREERWLASIKGAVRPISGAFFRALADALPRIATLTSRDGWNWKITQSVKNLVAGAARDRWLAISSILPQLAEAAPEEFLSALEADLQSPSPSVFALFEESRPSGMNGACVFASLLWALETLAWAPNRLLRVSRILADLQKAPSEHGYGNSPSRSLLNIYRGWHPQTSASVDQRNRGIAALAKTHPDQAFDLCMGILHRGDDFAFSSAHPHWRDDDAGNAGAVLREDYAGALRRATDIAFQLAGSSPDRALELFERYRNFGPDDRGAVISALGLALAEGAASDIRKIRKAIRRKLHWEYNYGGDKIQALPVQDIDLIEKLYRDSEPADLIERHQWLFAKGYCELPEKEGRWTSDGSFPKVEARRREALQEIFDQRGLDGVSALAEAAGNGIVVGSVLSSIEMDRAAFYRAIAHAFAHDDVPEYMTAWLSSLREAEAGEHLRNILAVGLSEYAWSDEVIVRLLLAARCDPVIWEVVNRQATAIQEAYWKGVYCVPLWLEEGHLKRGVKLLIQHRNAAGALRSMLHNERNFDASEIGEILEINFSLRSEALKELHLHNITELVNALERDPDFDRQRLLRLEFQLSVAFGQFAAEVMSELQRELATDPDQLLFVIQKVYKPDQPESLDKTLEERDLITAFGNILFYTNLTPGVERDGSFSEPKAREFVERYLGSARDAGYTRAAQLVLGKLFAFAPRNNNGNWPPSFVCEVLDQPGHEEMRGTFEIEVLNKRGITSRSPYDGGDQERALAREYKGYAEACEIEYPLASRTLMKISEYYERDALYHDRDAESSKERF</sequence>
<dbReference type="RefSeq" id="WP_288197075.1">
    <property type="nucleotide sequence ID" value="NZ_LT608334.1"/>
</dbReference>
<accession>A0A212LHT3</accession>
<protein>
    <submittedName>
        <fullName evidence="1">Uncharacterized protein</fullName>
    </submittedName>
</protein>
<evidence type="ECO:0000313" key="1">
    <source>
        <dbReference type="EMBL" id="SCM77105.1"/>
    </source>
</evidence>
<name>A0A212LHT3_9HYPH</name>
<dbReference type="AlphaFoldDB" id="A0A212LHT3"/>
<organism evidence="1">
    <name type="scientific">uncultured Pleomorphomonas sp</name>
    <dbReference type="NCBI Taxonomy" id="442121"/>
    <lineage>
        <taxon>Bacteria</taxon>
        <taxon>Pseudomonadati</taxon>
        <taxon>Pseudomonadota</taxon>
        <taxon>Alphaproteobacteria</taxon>
        <taxon>Hyphomicrobiales</taxon>
        <taxon>Pleomorphomonadaceae</taxon>
        <taxon>Pleomorphomonas</taxon>
        <taxon>environmental samples</taxon>
    </lineage>
</organism>
<dbReference type="EMBL" id="FMJD01000008">
    <property type="protein sequence ID" value="SCM77105.1"/>
    <property type="molecule type" value="Genomic_DNA"/>
</dbReference>
<reference evidence="1" key="1">
    <citation type="submission" date="2016-08" db="EMBL/GenBank/DDBJ databases">
        <authorList>
            <person name="Seilhamer J.J."/>
        </authorList>
    </citation>
    <scope>NUCLEOTIDE SEQUENCE</scope>
    <source>
        <strain evidence="1">86</strain>
    </source>
</reference>
<proteinExistence type="predicted"/>
<gene>
    <name evidence="1" type="ORF">KL86PLE_40910</name>
</gene>